<dbReference type="PROSITE" id="PS50850">
    <property type="entry name" value="MFS"/>
    <property type="match status" value="1"/>
</dbReference>
<dbReference type="InterPro" id="IPR020846">
    <property type="entry name" value="MFS_dom"/>
</dbReference>
<keyword evidence="4 6" id="KW-1133">Transmembrane helix</keyword>
<dbReference type="Pfam" id="PF07690">
    <property type="entry name" value="MFS_1"/>
    <property type="match status" value="1"/>
</dbReference>
<feature type="transmembrane region" description="Helical" evidence="6">
    <location>
        <begin position="47"/>
        <end position="70"/>
    </location>
</feature>
<feature type="transmembrane region" description="Helical" evidence="6">
    <location>
        <begin position="248"/>
        <end position="269"/>
    </location>
</feature>
<evidence type="ECO:0000313" key="8">
    <source>
        <dbReference type="EMBL" id="PWR73396.1"/>
    </source>
</evidence>
<feature type="transmembrane region" description="Helical" evidence="6">
    <location>
        <begin position="103"/>
        <end position="125"/>
    </location>
</feature>
<evidence type="ECO:0000256" key="3">
    <source>
        <dbReference type="ARBA" id="ARBA00022692"/>
    </source>
</evidence>
<evidence type="ECO:0000256" key="5">
    <source>
        <dbReference type="ARBA" id="ARBA00023136"/>
    </source>
</evidence>
<dbReference type="InterPro" id="IPR036259">
    <property type="entry name" value="MFS_trans_sf"/>
</dbReference>
<evidence type="ECO:0000256" key="1">
    <source>
        <dbReference type="ARBA" id="ARBA00004651"/>
    </source>
</evidence>
<keyword evidence="9" id="KW-1185">Reference proteome</keyword>
<feature type="transmembrane region" description="Helical" evidence="6">
    <location>
        <begin position="137"/>
        <end position="160"/>
    </location>
</feature>
<organism evidence="8 9">
    <name type="scientific">Methanospirillum stamsii</name>
    <dbReference type="NCBI Taxonomy" id="1277351"/>
    <lineage>
        <taxon>Archaea</taxon>
        <taxon>Methanobacteriati</taxon>
        <taxon>Methanobacteriota</taxon>
        <taxon>Stenosarchaea group</taxon>
        <taxon>Methanomicrobia</taxon>
        <taxon>Methanomicrobiales</taxon>
        <taxon>Methanospirillaceae</taxon>
        <taxon>Methanospirillum</taxon>
    </lineage>
</organism>
<keyword evidence="5 6" id="KW-0472">Membrane</keyword>
<feature type="transmembrane region" description="Helical" evidence="6">
    <location>
        <begin position="276"/>
        <end position="298"/>
    </location>
</feature>
<feature type="transmembrane region" description="Helical" evidence="6">
    <location>
        <begin position="342"/>
        <end position="365"/>
    </location>
</feature>
<dbReference type="GeneID" id="97608906"/>
<sequence length="409" mass="43654">MISEPFRPTKLTLVFLLLSAMMILMGGAAVAPALPLISEAFPDAPEYLISLIVTLPSLAIGVTGIFIGLLSDRIGKIKILAASIVIFTIAGTSGYFLNSIYAILIGRFILGVGIAGITCATSSLIPCYYEGITRAKVLGYQAAAMGFGVLILEISGGLLSGISWRAAFLIYLIGIFILAGVLLTMKEPALGKFARDTKSSDEKFPTSSFMVIYISMFLGSMLFFLMPIKFPYLIAHMDAARLLGENTALISGLFLGIMGCSASIIGLFYGRLAWRFTRYTILTSVYLFFAIGYCSLGIANSLIIVLIGAICVGLANGILMPTVLIWIAAITPKQFLGWASGGFSVSLNVGQFASTLAIVPVIAIASTTGNIFLIFGLVSCVIALPYVYLVIKGKYTIDEMTSLPSKIEY</sequence>
<evidence type="ECO:0000259" key="7">
    <source>
        <dbReference type="PROSITE" id="PS50850"/>
    </source>
</evidence>
<keyword evidence="2" id="KW-1003">Cell membrane</keyword>
<accession>A0A2V2N6P2</accession>
<keyword evidence="3 6" id="KW-0812">Transmembrane</keyword>
<feature type="transmembrane region" description="Helical" evidence="6">
    <location>
        <begin position="12"/>
        <end position="35"/>
    </location>
</feature>
<dbReference type="Proteomes" id="UP000245934">
    <property type="component" value="Unassembled WGS sequence"/>
</dbReference>
<proteinExistence type="predicted"/>
<dbReference type="EMBL" id="QGMZ01000018">
    <property type="protein sequence ID" value="PWR73396.1"/>
    <property type="molecule type" value="Genomic_DNA"/>
</dbReference>
<feature type="transmembrane region" description="Helical" evidence="6">
    <location>
        <begin position="77"/>
        <end position="97"/>
    </location>
</feature>
<feature type="transmembrane region" description="Helical" evidence="6">
    <location>
        <begin position="166"/>
        <end position="185"/>
    </location>
</feature>
<feature type="transmembrane region" description="Helical" evidence="6">
    <location>
        <begin position="304"/>
        <end position="330"/>
    </location>
</feature>
<dbReference type="PANTHER" id="PTHR43124">
    <property type="entry name" value="PURINE EFFLUX PUMP PBUE"/>
    <property type="match status" value="1"/>
</dbReference>
<gene>
    <name evidence="8" type="ORF">DLD82_09075</name>
</gene>
<dbReference type="Gene3D" id="1.20.1250.20">
    <property type="entry name" value="MFS general substrate transporter like domains"/>
    <property type="match status" value="1"/>
</dbReference>
<reference evidence="8 9" key="1">
    <citation type="submission" date="2018-05" db="EMBL/GenBank/DDBJ databases">
        <title>Draft genome of Methanospirillum stamsii Pt1.</title>
        <authorList>
            <person name="Dueholm M.S."/>
            <person name="Nielsen P.H."/>
            <person name="Bakmann L.F."/>
            <person name="Otzen D.E."/>
        </authorList>
    </citation>
    <scope>NUCLEOTIDE SEQUENCE [LARGE SCALE GENOMIC DNA]</scope>
    <source>
        <strain evidence="8 9">Pt1</strain>
    </source>
</reference>
<dbReference type="InterPro" id="IPR050189">
    <property type="entry name" value="MFS_Efflux_Transporters"/>
</dbReference>
<name>A0A2V2N6P2_9EURY</name>
<evidence type="ECO:0000256" key="4">
    <source>
        <dbReference type="ARBA" id="ARBA00022989"/>
    </source>
</evidence>
<evidence type="ECO:0000256" key="6">
    <source>
        <dbReference type="SAM" id="Phobius"/>
    </source>
</evidence>
<dbReference type="SUPFAM" id="SSF103473">
    <property type="entry name" value="MFS general substrate transporter"/>
    <property type="match status" value="1"/>
</dbReference>
<feature type="transmembrane region" description="Helical" evidence="6">
    <location>
        <begin position="206"/>
        <end position="228"/>
    </location>
</feature>
<dbReference type="CDD" id="cd17473">
    <property type="entry name" value="MFS_arabinose_efflux_permease_like"/>
    <property type="match status" value="1"/>
</dbReference>
<evidence type="ECO:0000313" key="9">
    <source>
        <dbReference type="Proteomes" id="UP000245934"/>
    </source>
</evidence>
<dbReference type="GO" id="GO:0005886">
    <property type="term" value="C:plasma membrane"/>
    <property type="evidence" value="ECO:0007669"/>
    <property type="project" value="UniProtKB-SubCell"/>
</dbReference>
<dbReference type="PANTHER" id="PTHR43124:SF3">
    <property type="entry name" value="CHLORAMPHENICOL EFFLUX PUMP RV0191"/>
    <property type="match status" value="1"/>
</dbReference>
<comment type="caution">
    <text evidence="8">The sequence shown here is derived from an EMBL/GenBank/DDBJ whole genome shotgun (WGS) entry which is preliminary data.</text>
</comment>
<evidence type="ECO:0000256" key="2">
    <source>
        <dbReference type="ARBA" id="ARBA00022475"/>
    </source>
</evidence>
<comment type="subcellular location">
    <subcellularLocation>
        <location evidence="1">Cell membrane</location>
        <topology evidence="1">Multi-pass membrane protein</topology>
    </subcellularLocation>
</comment>
<dbReference type="OrthoDB" id="117970at2157"/>
<feature type="transmembrane region" description="Helical" evidence="6">
    <location>
        <begin position="371"/>
        <end position="391"/>
    </location>
</feature>
<feature type="domain" description="Major facilitator superfamily (MFS) profile" evidence="7">
    <location>
        <begin position="12"/>
        <end position="394"/>
    </location>
</feature>
<dbReference type="InterPro" id="IPR011701">
    <property type="entry name" value="MFS"/>
</dbReference>
<dbReference type="RefSeq" id="WP_109940807.1">
    <property type="nucleotide sequence ID" value="NZ_CP176366.1"/>
</dbReference>
<dbReference type="AlphaFoldDB" id="A0A2V2N6P2"/>
<protein>
    <submittedName>
        <fullName evidence="8">MFS transporter</fullName>
    </submittedName>
</protein>
<dbReference type="GO" id="GO:0022857">
    <property type="term" value="F:transmembrane transporter activity"/>
    <property type="evidence" value="ECO:0007669"/>
    <property type="project" value="InterPro"/>
</dbReference>